<dbReference type="InterPro" id="IPR015946">
    <property type="entry name" value="KH_dom-like_a/b"/>
</dbReference>
<dbReference type="NCBIfam" id="NF000908">
    <property type="entry name" value="PRK00089.1"/>
    <property type="match status" value="1"/>
</dbReference>
<keyword evidence="6" id="KW-1003">Cell membrane</keyword>
<evidence type="ECO:0000256" key="1">
    <source>
        <dbReference type="ARBA" id="ARBA00007921"/>
    </source>
</evidence>
<organism evidence="11">
    <name type="scientific">Acidithiobacillus sulfuriphilus</name>
    <dbReference type="NCBI Taxonomy" id="1867749"/>
    <lineage>
        <taxon>Bacteria</taxon>
        <taxon>Pseudomonadati</taxon>
        <taxon>Pseudomonadota</taxon>
        <taxon>Acidithiobacillia</taxon>
        <taxon>Acidithiobacillales</taxon>
        <taxon>Acidithiobacillaceae</taxon>
        <taxon>Acidithiobacillus</taxon>
    </lineage>
</organism>
<keyword evidence="6" id="KW-0472">Membrane</keyword>
<dbReference type="Gene3D" id="3.30.300.20">
    <property type="match status" value="1"/>
</dbReference>
<gene>
    <name evidence="6" type="primary">era</name>
    <name evidence="11" type="ORF">EC580_12825</name>
</gene>
<dbReference type="InterPro" id="IPR005662">
    <property type="entry name" value="GTPase_Era-like"/>
</dbReference>
<evidence type="ECO:0000259" key="10">
    <source>
        <dbReference type="PROSITE" id="PS51713"/>
    </source>
</evidence>
<evidence type="ECO:0000256" key="4">
    <source>
        <dbReference type="ARBA" id="ARBA00022884"/>
    </source>
</evidence>
<feature type="binding site" evidence="6">
    <location>
        <begin position="129"/>
        <end position="132"/>
    </location>
    <ligand>
        <name>GTP</name>
        <dbReference type="ChEBI" id="CHEBI:37565"/>
    </ligand>
</feature>
<evidence type="ECO:0000313" key="11">
    <source>
        <dbReference type="EMBL" id="RNF58268.1"/>
    </source>
</evidence>
<evidence type="ECO:0000256" key="2">
    <source>
        <dbReference type="ARBA" id="ARBA00020484"/>
    </source>
</evidence>
<dbReference type="NCBIfam" id="TIGR00231">
    <property type="entry name" value="small_GTP"/>
    <property type="match status" value="1"/>
</dbReference>
<dbReference type="InterPro" id="IPR006073">
    <property type="entry name" value="GTP-bd"/>
</dbReference>
<dbReference type="CDD" id="cd04163">
    <property type="entry name" value="Era"/>
    <property type="match status" value="1"/>
</dbReference>
<comment type="function">
    <text evidence="6">An essential GTPase that binds both GDP and GTP, with rapid nucleotide exchange. Plays a role in 16S rRNA processing and 30S ribosomal subunit biogenesis and possibly also in cell cycle regulation and energy metabolism.</text>
</comment>
<keyword evidence="6" id="KW-0690">Ribosome biogenesis</keyword>
<dbReference type="InterPro" id="IPR005225">
    <property type="entry name" value="Small_GTP-bd"/>
</dbReference>
<dbReference type="PROSITE" id="PS50823">
    <property type="entry name" value="KH_TYPE_2"/>
    <property type="match status" value="1"/>
</dbReference>
<dbReference type="PANTHER" id="PTHR42698">
    <property type="entry name" value="GTPASE ERA"/>
    <property type="match status" value="1"/>
</dbReference>
<dbReference type="GO" id="GO:0005886">
    <property type="term" value="C:plasma membrane"/>
    <property type="evidence" value="ECO:0007669"/>
    <property type="project" value="UniProtKB-SubCell"/>
</dbReference>
<keyword evidence="6" id="KW-0963">Cytoplasm</keyword>
<dbReference type="OrthoDB" id="5290574at2"/>
<evidence type="ECO:0000256" key="7">
    <source>
        <dbReference type="PROSITE-ProRule" id="PRU01050"/>
    </source>
</evidence>
<dbReference type="NCBIfam" id="TIGR00436">
    <property type="entry name" value="era"/>
    <property type="match status" value="1"/>
</dbReference>
<feature type="region of interest" description="G1" evidence="7">
    <location>
        <begin position="21"/>
        <end position="28"/>
    </location>
</feature>
<evidence type="ECO:0000259" key="9">
    <source>
        <dbReference type="PROSITE" id="PS50823"/>
    </source>
</evidence>
<dbReference type="PROSITE" id="PS51713">
    <property type="entry name" value="G_ERA"/>
    <property type="match status" value="1"/>
</dbReference>
<dbReference type="InterPro" id="IPR030388">
    <property type="entry name" value="G_ERA_dom"/>
</dbReference>
<feature type="region of interest" description="G4" evidence="7">
    <location>
        <begin position="129"/>
        <end position="132"/>
    </location>
</feature>
<dbReference type="PANTHER" id="PTHR42698:SF1">
    <property type="entry name" value="GTPASE ERA, MITOCHONDRIAL"/>
    <property type="match status" value="1"/>
</dbReference>
<dbReference type="GO" id="GO:0000028">
    <property type="term" value="P:ribosomal small subunit assembly"/>
    <property type="evidence" value="ECO:0007669"/>
    <property type="project" value="TreeGrafter"/>
</dbReference>
<dbReference type="InterPro" id="IPR027417">
    <property type="entry name" value="P-loop_NTPase"/>
</dbReference>
<dbReference type="InterPro" id="IPR009019">
    <property type="entry name" value="KH_sf_prok-type"/>
</dbReference>
<comment type="similarity">
    <text evidence="1 6 7 8">Belongs to the TRAFAC class TrmE-Era-EngA-EngB-Septin-like GTPase superfamily. Era GTPase family.</text>
</comment>
<feature type="domain" description="KH type-2" evidence="9">
    <location>
        <begin position="211"/>
        <end position="287"/>
    </location>
</feature>
<comment type="caution">
    <text evidence="11">The sequence shown here is derived from an EMBL/GenBank/DDBJ whole genome shotgun (WGS) entry which is preliminary data.</text>
</comment>
<feature type="domain" description="Era-type G" evidence="10">
    <location>
        <begin position="13"/>
        <end position="180"/>
    </location>
</feature>
<keyword evidence="5 6" id="KW-0342">GTP-binding</keyword>
<keyword evidence="3 6" id="KW-0547">Nucleotide-binding</keyword>
<dbReference type="GO" id="GO:0043024">
    <property type="term" value="F:ribosomal small subunit binding"/>
    <property type="evidence" value="ECO:0007669"/>
    <property type="project" value="TreeGrafter"/>
</dbReference>
<evidence type="ECO:0000256" key="5">
    <source>
        <dbReference type="ARBA" id="ARBA00023134"/>
    </source>
</evidence>
<dbReference type="EMBL" id="RIZI01000191">
    <property type="protein sequence ID" value="RNF58268.1"/>
    <property type="molecule type" value="Genomic_DNA"/>
</dbReference>
<dbReference type="GO" id="GO:0070181">
    <property type="term" value="F:small ribosomal subunit rRNA binding"/>
    <property type="evidence" value="ECO:0007669"/>
    <property type="project" value="UniProtKB-UniRule"/>
</dbReference>
<dbReference type="SUPFAM" id="SSF54814">
    <property type="entry name" value="Prokaryotic type KH domain (KH-domain type II)"/>
    <property type="match status" value="1"/>
</dbReference>
<dbReference type="Gene3D" id="3.40.50.300">
    <property type="entry name" value="P-loop containing nucleotide triphosphate hydrolases"/>
    <property type="match status" value="1"/>
</dbReference>
<protein>
    <recommendedName>
        <fullName evidence="2 6">GTPase Era</fullName>
    </recommendedName>
</protein>
<dbReference type="GO" id="GO:0005525">
    <property type="term" value="F:GTP binding"/>
    <property type="evidence" value="ECO:0007669"/>
    <property type="project" value="UniProtKB-UniRule"/>
</dbReference>
<name>A0A3M8QQ18_9PROT</name>
<evidence type="ECO:0000256" key="3">
    <source>
        <dbReference type="ARBA" id="ARBA00022741"/>
    </source>
</evidence>
<dbReference type="AlphaFoldDB" id="A0A3M8QQ18"/>
<dbReference type="GO" id="GO:0003924">
    <property type="term" value="F:GTPase activity"/>
    <property type="evidence" value="ECO:0007669"/>
    <property type="project" value="UniProtKB-UniRule"/>
</dbReference>
<dbReference type="RefSeq" id="WP_123105749.1">
    <property type="nucleotide sequence ID" value="NZ_CP127527.1"/>
</dbReference>
<comment type="subcellular location">
    <subcellularLocation>
        <location evidence="6">Cytoplasm</location>
    </subcellularLocation>
    <subcellularLocation>
        <location evidence="6">Cell membrane</location>
        <topology evidence="6">Peripheral membrane protein</topology>
    </subcellularLocation>
</comment>
<dbReference type="Pfam" id="PF01926">
    <property type="entry name" value="MMR_HSR1"/>
    <property type="match status" value="1"/>
</dbReference>
<keyword evidence="4 6" id="KW-0694">RNA-binding</keyword>
<accession>A0A3M8QQ18</accession>
<dbReference type="InterPro" id="IPR004044">
    <property type="entry name" value="KH_dom_type_2"/>
</dbReference>
<evidence type="ECO:0000256" key="6">
    <source>
        <dbReference type="HAMAP-Rule" id="MF_00367"/>
    </source>
</evidence>
<dbReference type="CDD" id="cd22534">
    <property type="entry name" value="KH-II_Era"/>
    <property type="match status" value="1"/>
</dbReference>
<dbReference type="PRINTS" id="PR00326">
    <property type="entry name" value="GTP1OBG"/>
</dbReference>
<reference evidence="11" key="1">
    <citation type="submission" date="2018-10" db="EMBL/GenBank/DDBJ databases">
        <title>Acidithiobacillus sulfuriphilus sp. nov.: an extremely acidophilic sulfur-oxidizing chemolithotroph isolated from a neutral pH environment.</title>
        <authorList>
            <person name="Falagan C."/>
            <person name="Moya-Beltran A."/>
            <person name="Quatrini R."/>
            <person name="Johnson D.B."/>
        </authorList>
    </citation>
    <scope>NUCLEOTIDE SEQUENCE [LARGE SCALE GENOMIC DNA]</scope>
    <source>
        <strain evidence="11">CJ-2</strain>
    </source>
</reference>
<dbReference type="Pfam" id="PF07650">
    <property type="entry name" value="KH_2"/>
    <property type="match status" value="1"/>
</dbReference>
<comment type="subunit">
    <text evidence="6">Monomer.</text>
</comment>
<feature type="region of interest" description="G5" evidence="7">
    <location>
        <begin position="159"/>
        <end position="161"/>
    </location>
</feature>
<sequence length="305" mass="33889">MADAEQRDAIPHRSGYVALLGRPNVGKSTLLNHLVGQKISITSPRPQTTRDQILGILTRPDAQLLFLDTPGIHQGYRSLNRHLLRAARGALEMADVGVLMVEALVWGPEDEQALRWLLQAGIPLVAVVNKVDRVKRKERLLPFLVDLGRRGDFAGILPLSARKPADAGRLADLIVPLLPPAPASFAEDLVTDRNLRFLAAEIIREQLFRQLGEELPYDTAVAIESYQETGGQQRIEATIYCRRPGQKGIILGQGGSRLRSIGERARLALEQLTGGSVWLGLWVKQREQWAEDRTLLRELGYDGDR</sequence>
<dbReference type="GO" id="GO:0005829">
    <property type="term" value="C:cytosol"/>
    <property type="evidence" value="ECO:0007669"/>
    <property type="project" value="TreeGrafter"/>
</dbReference>
<keyword evidence="6" id="KW-0699">rRNA-binding</keyword>
<evidence type="ECO:0000256" key="8">
    <source>
        <dbReference type="RuleBase" id="RU003761"/>
    </source>
</evidence>
<dbReference type="SUPFAM" id="SSF52540">
    <property type="entry name" value="P-loop containing nucleoside triphosphate hydrolases"/>
    <property type="match status" value="1"/>
</dbReference>
<proteinExistence type="inferred from homology"/>
<feature type="binding site" evidence="6">
    <location>
        <begin position="68"/>
        <end position="72"/>
    </location>
    <ligand>
        <name>GTP</name>
        <dbReference type="ChEBI" id="CHEBI:37565"/>
    </ligand>
</feature>
<feature type="binding site" evidence="6">
    <location>
        <begin position="21"/>
        <end position="28"/>
    </location>
    <ligand>
        <name>GTP</name>
        <dbReference type="ChEBI" id="CHEBI:37565"/>
    </ligand>
</feature>
<feature type="region of interest" description="G3" evidence="7">
    <location>
        <begin position="68"/>
        <end position="71"/>
    </location>
</feature>
<dbReference type="HAMAP" id="MF_00367">
    <property type="entry name" value="GTPase_Era"/>
    <property type="match status" value="1"/>
</dbReference>
<feature type="region of interest" description="G2" evidence="7">
    <location>
        <begin position="47"/>
        <end position="51"/>
    </location>
</feature>